<name>A0ABW9W7N3_9BURK</name>
<organism evidence="2 3">
    <name type="scientific">Duganella levis</name>
    <dbReference type="NCBI Taxonomy" id="2692169"/>
    <lineage>
        <taxon>Bacteria</taxon>
        <taxon>Pseudomonadati</taxon>
        <taxon>Pseudomonadota</taxon>
        <taxon>Betaproteobacteria</taxon>
        <taxon>Burkholderiales</taxon>
        <taxon>Oxalobacteraceae</taxon>
        <taxon>Telluria group</taxon>
        <taxon>Duganella</taxon>
    </lineage>
</organism>
<gene>
    <name evidence="2" type="ORF">GTP69_26125</name>
</gene>
<dbReference type="RefSeq" id="WP_161057611.1">
    <property type="nucleotide sequence ID" value="NZ_WWCT01000027.1"/>
</dbReference>
<keyword evidence="1" id="KW-1133">Transmembrane helix</keyword>
<evidence type="ECO:0000256" key="1">
    <source>
        <dbReference type="SAM" id="Phobius"/>
    </source>
</evidence>
<proteinExistence type="predicted"/>
<evidence type="ECO:0000313" key="2">
    <source>
        <dbReference type="EMBL" id="MYN29890.1"/>
    </source>
</evidence>
<accession>A0ABW9W7N3</accession>
<keyword evidence="3" id="KW-1185">Reference proteome</keyword>
<dbReference type="EMBL" id="WWCT01000027">
    <property type="protein sequence ID" value="MYN29890.1"/>
    <property type="molecule type" value="Genomic_DNA"/>
</dbReference>
<dbReference type="Proteomes" id="UP000642144">
    <property type="component" value="Unassembled WGS sequence"/>
</dbReference>
<evidence type="ECO:0008006" key="4">
    <source>
        <dbReference type="Google" id="ProtNLM"/>
    </source>
</evidence>
<keyword evidence="1" id="KW-0472">Membrane</keyword>
<reference evidence="2 3" key="1">
    <citation type="submission" date="2019-12" db="EMBL/GenBank/DDBJ databases">
        <title>Novel species isolated from a subtropical stream in China.</title>
        <authorList>
            <person name="Lu H."/>
        </authorList>
    </citation>
    <scope>NUCLEOTIDE SEQUENCE [LARGE SCALE GENOMIC DNA]</scope>
    <source>
        <strain evidence="2 3">CY42W</strain>
    </source>
</reference>
<feature type="transmembrane region" description="Helical" evidence="1">
    <location>
        <begin position="74"/>
        <end position="97"/>
    </location>
</feature>
<comment type="caution">
    <text evidence="2">The sequence shown here is derived from an EMBL/GenBank/DDBJ whole genome shotgun (WGS) entry which is preliminary data.</text>
</comment>
<protein>
    <recommendedName>
        <fullName evidence="4">DUF1640 domain-containing protein</fullName>
    </recommendedName>
</protein>
<evidence type="ECO:0000313" key="3">
    <source>
        <dbReference type="Proteomes" id="UP000642144"/>
    </source>
</evidence>
<keyword evidence="1" id="KW-0812">Transmembrane</keyword>
<sequence>MATQPTSDQSTTDQILERPGDIERRLSAVEINLAVVKSNYATKEDIAKLHETIIAGDHSLELKMAQMETRLIKWFIATAITLAGVSGSLAFLAARFIH</sequence>